<feature type="compositionally biased region" description="Basic and acidic residues" evidence="4">
    <location>
        <begin position="180"/>
        <end position="218"/>
    </location>
</feature>
<organism evidence="7 8">
    <name type="scientific">Lachancea meyersii CBS 8951</name>
    <dbReference type="NCBI Taxonomy" id="1266667"/>
    <lineage>
        <taxon>Eukaryota</taxon>
        <taxon>Fungi</taxon>
        <taxon>Dikarya</taxon>
        <taxon>Ascomycota</taxon>
        <taxon>Saccharomycotina</taxon>
        <taxon>Saccharomycetes</taxon>
        <taxon>Saccharomycetales</taxon>
        <taxon>Saccharomycetaceae</taxon>
        <taxon>Lachancea</taxon>
    </lineage>
</organism>
<evidence type="ECO:0000256" key="1">
    <source>
        <dbReference type="ARBA" id="ARBA00004123"/>
    </source>
</evidence>
<comment type="subcellular location">
    <subcellularLocation>
        <location evidence="1">Nucleus</location>
    </subcellularLocation>
</comment>
<gene>
    <name evidence="7" type="ORF">LAME_0E01112G</name>
</gene>
<dbReference type="PANTHER" id="PTHR14369:SF0">
    <property type="entry name" value="SURFEIT LOCUS PROTEIN 6"/>
    <property type="match status" value="1"/>
</dbReference>
<dbReference type="Proteomes" id="UP000191144">
    <property type="component" value="Chromosome E"/>
</dbReference>
<evidence type="ECO:0000256" key="3">
    <source>
        <dbReference type="ARBA" id="ARBA00023242"/>
    </source>
</evidence>
<feature type="region of interest" description="Disordered" evidence="4">
    <location>
        <begin position="33"/>
        <end position="329"/>
    </location>
</feature>
<feature type="domain" description="Ribosomal RNA-processing protein 14/surfeit locus protein 6 C-terminal" evidence="5">
    <location>
        <begin position="236"/>
        <end position="431"/>
    </location>
</feature>
<evidence type="ECO:0000313" key="7">
    <source>
        <dbReference type="EMBL" id="SCU88775.1"/>
    </source>
</evidence>
<protein>
    <submittedName>
        <fullName evidence="7">LAME_0E01112g1_1</fullName>
    </submittedName>
</protein>
<keyword evidence="8" id="KW-1185">Reference proteome</keyword>
<feature type="compositionally biased region" description="Basic and acidic residues" evidence="4">
    <location>
        <begin position="410"/>
        <end position="424"/>
    </location>
</feature>
<feature type="region of interest" description="Disordered" evidence="4">
    <location>
        <begin position="384"/>
        <end position="461"/>
    </location>
</feature>
<dbReference type="InterPro" id="IPR007019">
    <property type="entry name" value="SURF6"/>
</dbReference>
<feature type="compositionally biased region" description="Basic and acidic residues" evidence="4">
    <location>
        <begin position="253"/>
        <end position="262"/>
    </location>
</feature>
<evidence type="ECO:0000256" key="4">
    <source>
        <dbReference type="SAM" id="MobiDB-lite"/>
    </source>
</evidence>
<dbReference type="GO" id="GO:0003723">
    <property type="term" value="F:RNA binding"/>
    <property type="evidence" value="ECO:0007669"/>
    <property type="project" value="TreeGrafter"/>
</dbReference>
<feature type="compositionally biased region" description="Acidic residues" evidence="4">
    <location>
        <begin position="95"/>
        <end position="118"/>
    </location>
</feature>
<dbReference type="Pfam" id="PF04935">
    <property type="entry name" value="SURF6"/>
    <property type="match status" value="1"/>
</dbReference>
<name>A0A1G4JEW1_9SACH</name>
<dbReference type="AlphaFoldDB" id="A0A1G4JEW1"/>
<dbReference type="GO" id="GO:0005730">
    <property type="term" value="C:nucleolus"/>
    <property type="evidence" value="ECO:0007669"/>
    <property type="project" value="TreeGrafter"/>
</dbReference>
<feature type="compositionally biased region" description="Basic residues" evidence="4">
    <location>
        <begin position="315"/>
        <end position="324"/>
    </location>
</feature>
<dbReference type="GO" id="GO:0042274">
    <property type="term" value="P:ribosomal small subunit biogenesis"/>
    <property type="evidence" value="ECO:0007669"/>
    <property type="project" value="TreeGrafter"/>
</dbReference>
<sequence length="461" mass="52633">MSNSLEERLRINSSAFDGLLSLIPAKYYYDDKTQEQWKQKKKSKAQSKLDKRSKLDPELQNEESASALEIKAQREKDGQPVVLPGSKAVPQASDSSDEVEEDEEEEEEIEEEEAEGDEDQGRSETENSKSTSVQDGKDLQIPQAANAGPASEDEEAIDVIFDDEGNEVGNEVNSQTTQVPKEDTKASKSDSNKTPKADRKENLAKLRAKLQEKIQSLKERRKAPGTSVSGAPSSREAILEQRKRKQEQKRKRSELDKAKQDESSDNESSDSEAEEETDVVVKKRKTGDEDLTKDLMFQNIEFDDGSRATSDLQRLRKSSNKKGPAKNDIKAHLQASELRRAKLEEKDELEQIKQKEKEKWQRAMLQAEGEKFRDGEKLLRKALKRKEAKKRKSAVEWRERKESVATAISDKQKRREENLQIRKDNKGKKRSHQEKMKRGIKGVRPQKRAGFEGRLKSQKKR</sequence>
<accession>A0A1G4JEW1</accession>
<feature type="compositionally biased region" description="Acidic residues" evidence="4">
    <location>
        <begin position="263"/>
        <end position="278"/>
    </location>
</feature>
<comment type="similarity">
    <text evidence="2">Belongs to the SURF6 family.</text>
</comment>
<dbReference type="GO" id="GO:0042273">
    <property type="term" value="P:ribosomal large subunit biogenesis"/>
    <property type="evidence" value="ECO:0007669"/>
    <property type="project" value="TreeGrafter"/>
</dbReference>
<feature type="compositionally biased region" description="Basic and acidic residues" evidence="4">
    <location>
        <begin position="47"/>
        <end position="57"/>
    </location>
</feature>
<dbReference type="Pfam" id="PF15459">
    <property type="entry name" value="RRP14"/>
    <property type="match status" value="1"/>
</dbReference>
<evidence type="ECO:0000313" key="8">
    <source>
        <dbReference type="Proteomes" id="UP000191144"/>
    </source>
</evidence>
<dbReference type="InterPro" id="IPR029188">
    <property type="entry name" value="Rrp14_N"/>
</dbReference>
<dbReference type="InterPro" id="IPR029190">
    <property type="entry name" value="Rrp14/SURF6_C"/>
</dbReference>
<feature type="compositionally biased region" description="Basic residues" evidence="4">
    <location>
        <begin position="438"/>
        <end position="447"/>
    </location>
</feature>
<feature type="compositionally biased region" description="Acidic residues" evidence="4">
    <location>
        <begin position="151"/>
        <end position="166"/>
    </location>
</feature>
<feature type="domain" description="Ribosomal RNA-processing protein 14 N-terminal" evidence="6">
    <location>
        <begin position="8"/>
        <end position="58"/>
    </location>
</feature>
<feature type="compositionally biased region" description="Basic and acidic residues" evidence="4">
    <location>
        <begin position="393"/>
        <end position="403"/>
    </location>
</feature>
<dbReference type="GO" id="GO:0003677">
    <property type="term" value="F:DNA binding"/>
    <property type="evidence" value="ECO:0007669"/>
    <property type="project" value="TreeGrafter"/>
</dbReference>
<evidence type="ECO:0000259" key="6">
    <source>
        <dbReference type="Pfam" id="PF15459"/>
    </source>
</evidence>
<evidence type="ECO:0000256" key="2">
    <source>
        <dbReference type="ARBA" id="ARBA00005904"/>
    </source>
</evidence>
<dbReference type="OrthoDB" id="444809at2759"/>
<feature type="compositionally biased region" description="Basic residues" evidence="4">
    <location>
        <begin position="242"/>
        <end position="252"/>
    </location>
</feature>
<proteinExistence type="inferred from homology"/>
<reference evidence="8" key="1">
    <citation type="submission" date="2016-03" db="EMBL/GenBank/DDBJ databases">
        <authorList>
            <person name="Devillers Hugo."/>
        </authorList>
    </citation>
    <scope>NUCLEOTIDE SEQUENCE [LARGE SCALE GENOMIC DNA]</scope>
</reference>
<dbReference type="EMBL" id="LT598481">
    <property type="protein sequence ID" value="SCU88775.1"/>
    <property type="molecule type" value="Genomic_DNA"/>
</dbReference>
<dbReference type="PANTHER" id="PTHR14369">
    <property type="entry name" value="SURFEIT LOCUS PROTEIN 6"/>
    <property type="match status" value="1"/>
</dbReference>
<evidence type="ECO:0000259" key="5">
    <source>
        <dbReference type="Pfam" id="PF04935"/>
    </source>
</evidence>
<keyword evidence="3" id="KW-0539">Nucleus</keyword>